<keyword evidence="2" id="KW-1185">Reference proteome</keyword>
<organism evidence="1 2">
    <name type="scientific">Phytophthora megakarya</name>
    <dbReference type="NCBI Taxonomy" id="4795"/>
    <lineage>
        <taxon>Eukaryota</taxon>
        <taxon>Sar</taxon>
        <taxon>Stramenopiles</taxon>
        <taxon>Oomycota</taxon>
        <taxon>Peronosporomycetes</taxon>
        <taxon>Peronosporales</taxon>
        <taxon>Peronosporaceae</taxon>
        <taxon>Phytophthora</taxon>
    </lineage>
</organism>
<name>A0A225WF99_9STRA</name>
<dbReference type="EMBL" id="NBNE01000938">
    <property type="protein sequence ID" value="OWZ16406.1"/>
    <property type="molecule type" value="Genomic_DNA"/>
</dbReference>
<evidence type="ECO:0000313" key="2">
    <source>
        <dbReference type="Proteomes" id="UP000198211"/>
    </source>
</evidence>
<protein>
    <submittedName>
        <fullName evidence="1">Uncharacterized protein</fullName>
    </submittedName>
</protein>
<comment type="caution">
    <text evidence="1">The sequence shown here is derived from an EMBL/GenBank/DDBJ whole genome shotgun (WGS) entry which is preliminary data.</text>
</comment>
<dbReference type="AlphaFoldDB" id="A0A225WF99"/>
<evidence type="ECO:0000313" key="1">
    <source>
        <dbReference type="EMBL" id="OWZ16406.1"/>
    </source>
</evidence>
<proteinExistence type="predicted"/>
<reference evidence="2" key="1">
    <citation type="submission" date="2017-03" db="EMBL/GenBank/DDBJ databases">
        <title>Phytopthora megakarya and P. palmivora, two closely related causual agents of cacao black pod achieved similar genome size and gene model numbers by different mechanisms.</title>
        <authorList>
            <person name="Ali S."/>
            <person name="Shao J."/>
            <person name="Larry D.J."/>
            <person name="Kronmiller B."/>
            <person name="Shen D."/>
            <person name="Strem M.D."/>
            <person name="Melnick R.L."/>
            <person name="Guiltinan M.J."/>
            <person name="Tyler B.M."/>
            <person name="Meinhardt L.W."/>
            <person name="Bailey B.A."/>
        </authorList>
    </citation>
    <scope>NUCLEOTIDE SEQUENCE [LARGE SCALE GENOMIC DNA]</scope>
    <source>
        <strain evidence="2">zdho120</strain>
    </source>
</reference>
<gene>
    <name evidence="1" type="ORF">PHMEG_0009801</name>
</gene>
<accession>A0A225WF99</accession>
<sequence length="65" mass="6867">MFSPDPNCEAEMTSAVMDAAARSGHVGVVEWLHSSSYAGCTTSMDDAAKNGYLNAVDSTVDGYFQ</sequence>
<dbReference type="Proteomes" id="UP000198211">
    <property type="component" value="Unassembled WGS sequence"/>
</dbReference>